<dbReference type="Ensembl" id="ENSOANT00000057468.1">
    <property type="protein sequence ID" value="ENSOANP00000046905.1"/>
    <property type="gene ID" value="ENSOANG00000039977.1"/>
</dbReference>
<evidence type="ECO:0000256" key="1">
    <source>
        <dbReference type="ARBA" id="ARBA00004194"/>
    </source>
</evidence>
<feature type="region of interest" description="Disordered" evidence="9">
    <location>
        <begin position="43"/>
        <end position="134"/>
    </location>
</feature>
<feature type="compositionally biased region" description="Polar residues" evidence="9">
    <location>
        <begin position="51"/>
        <end position="65"/>
    </location>
</feature>
<feature type="region of interest" description="Disordered" evidence="9">
    <location>
        <begin position="154"/>
        <end position="220"/>
    </location>
</feature>
<evidence type="ECO:0000313" key="10">
    <source>
        <dbReference type="Ensembl" id="ENSOANP00000046905.1"/>
    </source>
</evidence>
<organism evidence="10 11">
    <name type="scientific">Ornithorhynchus anatinus</name>
    <name type="common">Duckbill platypus</name>
    <dbReference type="NCBI Taxonomy" id="9258"/>
    <lineage>
        <taxon>Eukaryota</taxon>
        <taxon>Metazoa</taxon>
        <taxon>Chordata</taxon>
        <taxon>Craniata</taxon>
        <taxon>Vertebrata</taxon>
        <taxon>Euteleostomi</taxon>
        <taxon>Mammalia</taxon>
        <taxon>Monotremata</taxon>
        <taxon>Ornithorhynchidae</taxon>
        <taxon>Ornithorhynchus</taxon>
    </lineage>
</organism>
<dbReference type="GeneTree" id="ENSGT00390000008031"/>
<name>A0A6I8NZQ6_ORNAN</name>
<reference evidence="10 11" key="1">
    <citation type="journal article" date="2008" name="Nature">
        <title>Genome analysis of the platypus reveals unique signatures of evolution.</title>
        <authorList>
            <person name="Warren W.C."/>
            <person name="Hillier L.W."/>
            <person name="Marshall Graves J.A."/>
            <person name="Birney E."/>
            <person name="Ponting C.P."/>
            <person name="Grutzner F."/>
            <person name="Belov K."/>
            <person name="Miller W."/>
            <person name="Clarke L."/>
            <person name="Chinwalla A.T."/>
            <person name="Yang S.P."/>
            <person name="Heger A."/>
            <person name="Locke D.P."/>
            <person name="Miethke P."/>
            <person name="Waters P.D."/>
            <person name="Veyrunes F."/>
            <person name="Fulton L."/>
            <person name="Fulton B."/>
            <person name="Graves T."/>
            <person name="Wallis J."/>
            <person name="Puente X.S."/>
            <person name="Lopez-Otin C."/>
            <person name="Ordonez G.R."/>
            <person name="Eichler E.E."/>
            <person name="Chen L."/>
            <person name="Cheng Z."/>
            <person name="Deakin J.E."/>
            <person name="Alsop A."/>
            <person name="Thompson K."/>
            <person name="Kirby P."/>
            <person name="Papenfuss A.T."/>
            <person name="Wakefield M.J."/>
            <person name="Olender T."/>
            <person name="Lancet D."/>
            <person name="Huttley G.A."/>
            <person name="Smit A.F."/>
            <person name="Pask A."/>
            <person name="Temple-Smith P."/>
            <person name="Batzer M.A."/>
            <person name="Walker J.A."/>
            <person name="Konkel M.K."/>
            <person name="Harris R.S."/>
            <person name="Whittington C.M."/>
            <person name="Wong E.S."/>
            <person name="Gemmell N.J."/>
            <person name="Buschiazzo E."/>
            <person name="Vargas Jentzsch I.M."/>
            <person name="Merkel A."/>
            <person name="Schmitz J."/>
            <person name="Zemann A."/>
            <person name="Churakov G."/>
            <person name="Kriegs J.O."/>
            <person name="Brosius J."/>
            <person name="Murchison E.P."/>
            <person name="Sachidanandam R."/>
            <person name="Smith C."/>
            <person name="Hannon G.J."/>
            <person name="Tsend-Ayush E."/>
            <person name="McMillan D."/>
            <person name="Attenborough R."/>
            <person name="Rens W."/>
            <person name="Ferguson-Smith M."/>
            <person name="Lefevre C.M."/>
            <person name="Sharp J.A."/>
            <person name="Nicholas K.R."/>
            <person name="Ray D.A."/>
            <person name="Kube M."/>
            <person name="Reinhardt R."/>
            <person name="Pringle T.H."/>
            <person name="Taylor J."/>
            <person name="Jones R.C."/>
            <person name="Nixon B."/>
            <person name="Dacheux J.L."/>
            <person name="Niwa H."/>
            <person name="Sekita Y."/>
            <person name="Huang X."/>
            <person name="Stark A."/>
            <person name="Kheradpour P."/>
            <person name="Kellis M."/>
            <person name="Flicek P."/>
            <person name="Chen Y."/>
            <person name="Webber C."/>
            <person name="Hardison R."/>
            <person name="Nelson J."/>
            <person name="Hallsworth-Pepin K."/>
            <person name="Delehaunty K."/>
            <person name="Markovic C."/>
            <person name="Minx P."/>
            <person name="Feng Y."/>
            <person name="Kremitzki C."/>
            <person name="Mitreva M."/>
            <person name="Glasscock J."/>
            <person name="Wylie T."/>
            <person name="Wohldmann P."/>
            <person name="Thiru P."/>
            <person name="Nhan M.N."/>
            <person name="Pohl C.S."/>
            <person name="Smith S.M."/>
            <person name="Hou S."/>
            <person name="Nefedov M."/>
            <person name="de Jong P.J."/>
            <person name="Renfree M.B."/>
            <person name="Mardis E.R."/>
            <person name="Wilson R.K."/>
        </authorList>
    </citation>
    <scope>NUCLEOTIDE SEQUENCE [LARGE SCALE GENOMIC DNA]</scope>
    <source>
        <strain evidence="10 11">Glennie</strain>
    </source>
</reference>
<dbReference type="GO" id="GO:0000139">
    <property type="term" value="C:Golgi membrane"/>
    <property type="evidence" value="ECO:0007669"/>
    <property type="project" value="UniProtKB-SubCell"/>
</dbReference>
<keyword evidence="3" id="KW-1133">Transmembrane helix</keyword>
<feature type="compositionally biased region" description="Gly residues" evidence="9">
    <location>
        <begin position="206"/>
        <end position="220"/>
    </location>
</feature>
<keyword evidence="5" id="KW-0472">Membrane</keyword>
<dbReference type="PANTHER" id="PTHR13481">
    <property type="entry name" value="SREBP REGULATING GENE PROTEIN"/>
    <property type="match status" value="1"/>
</dbReference>
<dbReference type="Pfam" id="PF10218">
    <property type="entry name" value="SPRING1"/>
    <property type="match status" value="1"/>
</dbReference>
<accession>A0A6I8NZQ6</accession>
<protein>
    <recommendedName>
        <fullName evidence="8">SREBP regulating gene protein</fullName>
    </recommendedName>
</protein>
<keyword evidence="2" id="KW-0812">Transmembrane</keyword>
<comment type="similarity">
    <text evidence="7">Belongs to the SPRING family.</text>
</comment>
<evidence type="ECO:0000256" key="2">
    <source>
        <dbReference type="ARBA" id="ARBA00022692"/>
    </source>
</evidence>
<dbReference type="AlphaFoldDB" id="A0A6I8NZQ6"/>
<evidence type="ECO:0000256" key="3">
    <source>
        <dbReference type="ARBA" id="ARBA00022989"/>
    </source>
</evidence>
<feature type="compositionally biased region" description="Gly residues" evidence="9">
    <location>
        <begin position="178"/>
        <end position="194"/>
    </location>
</feature>
<evidence type="ECO:0000256" key="8">
    <source>
        <dbReference type="ARBA" id="ARBA00023485"/>
    </source>
</evidence>
<evidence type="ECO:0000256" key="7">
    <source>
        <dbReference type="ARBA" id="ARBA00023461"/>
    </source>
</evidence>
<evidence type="ECO:0000256" key="5">
    <source>
        <dbReference type="ARBA" id="ARBA00023136"/>
    </source>
</evidence>
<evidence type="ECO:0000256" key="4">
    <source>
        <dbReference type="ARBA" id="ARBA00023034"/>
    </source>
</evidence>
<evidence type="ECO:0000256" key="9">
    <source>
        <dbReference type="SAM" id="MobiDB-lite"/>
    </source>
</evidence>
<dbReference type="PANTHER" id="PTHR13481:SF0">
    <property type="entry name" value="SREBP REGULATING GENE PROTEIN"/>
    <property type="match status" value="1"/>
</dbReference>
<dbReference type="Bgee" id="ENSOANG00000039977">
    <property type="expression patterns" value="Expressed in cerebellum and 7 other cell types or tissues"/>
</dbReference>
<feature type="compositionally biased region" description="Low complexity" evidence="9">
    <location>
        <begin position="195"/>
        <end position="205"/>
    </location>
</feature>
<evidence type="ECO:0000256" key="6">
    <source>
        <dbReference type="ARBA" id="ARBA00023180"/>
    </source>
</evidence>
<keyword evidence="4" id="KW-0333">Golgi apparatus</keyword>
<gene>
    <name evidence="10" type="primary">SPRING1</name>
</gene>
<dbReference type="InParanoid" id="A0A6I8NZQ6"/>
<dbReference type="InterPro" id="IPR019352">
    <property type="entry name" value="SPRING1"/>
</dbReference>
<keyword evidence="6" id="KW-0325">Glycoprotein</keyword>
<proteinExistence type="inferred from homology"/>
<evidence type="ECO:0000313" key="11">
    <source>
        <dbReference type="Proteomes" id="UP000002279"/>
    </source>
</evidence>
<dbReference type="GO" id="GO:2000640">
    <property type="term" value="P:positive regulation of SREBP signaling pathway"/>
    <property type="evidence" value="ECO:0007669"/>
    <property type="project" value="InterPro"/>
</dbReference>
<keyword evidence="11" id="KW-1185">Reference proteome</keyword>
<comment type="subcellular location">
    <subcellularLocation>
        <location evidence="1">Golgi apparatus membrane</location>
        <topology evidence="1">Single-pass membrane protein</topology>
    </subcellularLocation>
</comment>
<dbReference type="Proteomes" id="UP000002279">
    <property type="component" value="Chromosome 2"/>
</dbReference>
<reference evidence="10" key="2">
    <citation type="submission" date="2025-08" db="UniProtKB">
        <authorList>
            <consortium name="Ensembl"/>
        </authorList>
    </citation>
    <scope>IDENTIFICATION</scope>
    <source>
        <strain evidence="10">Glennie</strain>
    </source>
</reference>
<sequence length="368" mass="38836">MRRPSPRFALSPSFLSVEGMNVPSQRLGRCSAQSKRSINAIEGMNAHSKRSVQCSAPSKRSVNTNERTDGWMDGWMETSPASRRRSVHSTDGLLRVHGAPLPRSAAPRREAPSTVRRRSVRPEENLPLPLPPPTSGALPFTWPAKPALAAGGLTSVRANRRRPPPAHVTARPLRRAGQWGGSRGGGARPRGGASGRACAPPAAGPAGEGRGGGGGDGAGGGAAVAAAAAEALGAGAALRPLPRLLPQQHLQTGHVCERKHLLGNGCCDSEASGTRLFSCEGCLSHGCCSVYEHCVSCCLQPGKQVLLERFLSRAAAAFQNLFTAVEDLFELCLARCRTSSQSVQHENTYRDPVAKFCYGEQPPQLLPS</sequence>
<reference evidence="10" key="3">
    <citation type="submission" date="2025-09" db="UniProtKB">
        <authorList>
            <consortium name="Ensembl"/>
        </authorList>
    </citation>
    <scope>IDENTIFICATION</scope>
    <source>
        <strain evidence="10">Glennie</strain>
    </source>
</reference>